<evidence type="ECO:0000256" key="1">
    <source>
        <dbReference type="ARBA" id="ARBA00010552"/>
    </source>
</evidence>
<dbReference type="GO" id="GO:0005829">
    <property type="term" value="C:cytosol"/>
    <property type="evidence" value="ECO:0007669"/>
    <property type="project" value="TreeGrafter"/>
</dbReference>
<sequence length="135" mass="14114">MNIISTDAASPPAGHYSQAISHQGTLYISGQLPVSPSGAHNLDASFAEQAQIALNNLLAILKAAGGEPSDLLKVTVYVAGVQHWPAFDQVYAELLGSHRPARAVVPVPELHHGYLVEIEALARVAVHGSAGHAEV</sequence>
<dbReference type="Gene3D" id="3.30.1330.40">
    <property type="entry name" value="RutC-like"/>
    <property type="match status" value="1"/>
</dbReference>
<evidence type="ECO:0000313" key="5">
    <source>
        <dbReference type="Proteomes" id="UP000489190"/>
    </source>
</evidence>
<evidence type="ECO:0000313" key="3">
    <source>
        <dbReference type="EMBL" id="MQT90421.1"/>
    </source>
</evidence>
<gene>
    <name evidence="3" type="ORF">GHO39_14940</name>
    <name evidence="2" type="ORF">GHO40_05950</name>
</gene>
<dbReference type="FunFam" id="3.30.1330.40:FF:000001">
    <property type="entry name" value="L-PSP family endoribonuclease"/>
    <property type="match status" value="1"/>
</dbReference>
<organism evidence="2 4">
    <name type="scientific">Pseudomonas helleri</name>
    <dbReference type="NCBI Taxonomy" id="1608996"/>
    <lineage>
        <taxon>Bacteria</taxon>
        <taxon>Pseudomonadati</taxon>
        <taxon>Pseudomonadota</taxon>
        <taxon>Gammaproteobacteria</taxon>
        <taxon>Pseudomonadales</taxon>
        <taxon>Pseudomonadaceae</taxon>
        <taxon>Pseudomonas</taxon>
    </lineage>
</organism>
<dbReference type="AlphaFoldDB" id="A0A0J6I9M9"/>
<dbReference type="PANTHER" id="PTHR11803">
    <property type="entry name" value="2-IMINOBUTANOATE/2-IMINOPROPANOATE DEAMINASE RIDA"/>
    <property type="match status" value="1"/>
</dbReference>
<dbReference type="Proteomes" id="UP000489190">
    <property type="component" value="Unassembled WGS sequence"/>
</dbReference>
<comment type="similarity">
    <text evidence="1">Belongs to the RutC family.</text>
</comment>
<accession>A0A0J6I9M9</accession>
<dbReference type="EMBL" id="WIWI01000037">
    <property type="protein sequence ID" value="MQT90421.1"/>
    <property type="molecule type" value="Genomic_DNA"/>
</dbReference>
<dbReference type="GO" id="GO:0019239">
    <property type="term" value="F:deaminase activity"/>
    <property type="evidence" value="ECO:0007669"/>
    <property type="project" value="TreeGrafter"/>
</dbReference>
<proteinExistence type="inferred from homology"/>
<reference evidence="4 5" key="1">
    <citation type="submission" date="2019-10" db="EMBL/GenBank/DDBJ databases">
        <title>Evaluation of single-gene subtyping targets for Pseudomonas.</title>
        <authorList>
            <person name="Reichler S.J."/>
            <person name="Orsi R.H."/>
            <person name="Wiedmann M."/>
            <person name="Martin N.H."/>
            <person name="Murphy S.I."/>
        </authorList>
    </citation>
    <scope>NUCLEOTIDE SEQUENCE [LARGE SCALE GENOMIC DNA]</scope>
    <source>
        <strain evidence="3 5">FSL R10-3254</strain>
        <strain evidence="2 4">FSL R10-3257</strain>
    </source>
</reference>
<dbReference type="InterPro" id="IPR006175">
    <property type="entry name" value="YjgF/YER057c/UK114"/>
</dbReference>
<dbReference type="Pfam" id="PF01042">
    <property type="entry name" value="Ribonuc_L-PSP"/>
    <property type="match status" value="1"/>
</dbReference>
<evidence type="ECO:0000313" key="2">
    <source>
        <dbReference type="EMBL" id="MQT46270.1"/>
    </source>
</evidence>
<dbReference type="Proteomes" id="UP000441404">
    <property type="component" value="Unassembled WGS sequence"/>
</dbReference>
<dbReference type="CDD" id="cd00448">
    <property type="entry name" value="YjgF_YER057c_UK114_family"/>
    <property type="match status" value="1"/>
</dbReference>
<name>A0A0J6I9M9_9PSED</name>
<dbReference type="EMBL" id="WIWJ01000007">
    <property type="protein sequence ID" value="MQT46270.1"/>
    <property type="molecule type" value="Genomic_DNA"/>
</dbReference>
<dbReference type="PANTHER" id="PTHR11803:SF58">
    <property type="entry name" value="PROTEIN HMF1-RELATED"/>
    <property type="match status" value="1"/>
</dbReference>
<protein>
    <submittedName>
        <fullName evidence="2">RidA family protein</fullName>
    </submittedName>
</protein>
<comment type="caution">
    <text evidence="2">The sequence shown here is derived from an EMBL/GenBank/DDBJ whole genome shotgun (WGS) entry which is preliminary data.</text>
</comment>
<dbReference type="InterPro" id="IPR035959">
    <property type="entry name" value="RutC-like_sf"/>
</dbReference>
<dbReference type="RefSeq" id="WP_048369706.1">
    <property type="nucleotide sequence ID" value="NZ_JYLD01000007.1"/>
</dbReference>
<dbReference type="STRING" id="1608996.TU84_13540"/>
<evidence type="ECO:0000313" key="4">
    <source>
        <dbReference type="Proteomes" id="UP000441404"/>
    </source>
</evidence>
<dbReference type="OrthoDB" id="9803101at2"/>
<dbReference type="SUPFAM" id="SSF55298">
    <property type="entry name" value="YjgF-like"/>
    <property type="match status" value="1"/>
</dbReference>